<dbReference type="EMBL" id="GFDF01006257">
    <property type="protein sequence ID" value="JAV07827.1"/>
    <property type="molecule type" value="Transcribed_RNA"/>
</dbReference>
<proteinExistence type="predicted"/>
<keyword evidence="1" id="KW-0175">Coiled coil</keyword>
<feature type="region of interest" description="Disordered" evidence="2">
    <location>
        <begin position="1028"/>
        <end position="1078"/>
    </location>
</feature>
<dbReference type="GO" id="GO:1905515">
    <property type="term" value="P:non-motile cilium assembly"/>
    <property type="evidence" value="ECO:0007669"/>
    <property type="project" value="TreeGrafter"/>
</dbReference>
<protein>
    <submittedName>
        <fullName evidence="4">Putative cdc7 family protein kinase</fullName>
    </submittedName>
</protein>
<sequence>MAPGANTNNTGGQGNAKRQTGTVPKTKARKNSSVLPQEVVVPTRRDLQHLNDLVNNLQPEEVSLIRSRNRRTPGEGCYDLENISLHENSRFIPVRPILRRNLLHDDLDPLSHNLTNPSAIGVVIPTTPNTVHETPRVIQEANRIPDGGPHVPLNQNPRQAINERSLSSIRGNIEDRLSQIQDYIQITSGLISSIRTDKKTGEMVNVDKTPEPIDSTNLETLANSGSESEINGPRPQSVTSIHSTPDTPILEELQQRLGVSSRNMQNIKEQQQQLMRLQQVAKQQLQEMEQVRVQNPLAPGQSYDSVEAVQDDVSNLMTRMQALTNFIHGQNDMASLLGEDAAVAMAEQTMLQKKLQELKERKQQMEKLVDELQNMNVEADRAFAVNGAGAESLERIVPIELLGVPQDTESETENDEGQSEIGDKIAEINAMKDQLNHLKDLMETVKLIEMKTNEEKPDMNNLSSNAKVSNADFERPVQESELSDRVQALHAMTQDLREQALSLVSERERLKSIKDEMERRRDDALEKTSNQSGSTIREVSPVPEHQRLKEEYDAKKKEYEKIVEKLQAEQRRVNPKQVSADSTDTTMPIDAASLKSGSTKSLPQIGMDRSAASGASGGAWRKVSHENVEMSPHPTNHFSPCNSFYAAPTQPFCPPPPTTFNVDQSPQCHHHHDPFAVYPAGRGDSLLLQQFIQTQQMLINSVSQCNQLLWSQQRELNNLNNAVLLLQERLLKQDDGNAALRAESVPPNAAGGAQMSTFLQRAQSEQPNFFTGTNQFPQPLSPVRVYPNYQNQPVLRNQPNNNRVARVAGNVQQSQPNGFYGNGGEIFGNLPFGATNATQGTQQPALLNNNPNSLLNAQTTSTPIFIHHNNNTSGGNNASNLNVTNTAFATHVPPQALNNQVAPGNRANNYWDNFRSYSRQNLLSGNSCKSNEDSCSSSSSNFPFNTDHRAPHFRNQPNNLPVLENKFEHHHFRNEVNQVNCGPIEPTSLPQEVHVIPGTIGDVAHLMNPSDVLGFHTNPINLGVSEFSAKSKTQANKGNGNKKRSRRTMDRNILGSNPDCVAGDDRNLASASSGRNTKSTSKFFEELKENVYMEVSALIAANELRPYFLIQLFRDLQLMSSDPMRQQTLQSIQDLYNRYVESTIHVEAEAYGSSGATNPIDADNLSNVQEQEQQPDTRTEHFDFQSSTQSTPARSAENPVQPDYDMLRIVAQEVSEFLQTVDIVNEAALQRIGTIVLTHLNNSINEKLTLSKYYINQEEFMHHLSTFNRSGDKEELLGSIENYLTGLMIPSAVHDVVIHADCIEGAVGGVLTGHPSEMEGYLQIVTPQNQRRSQDNLVDVSSVFESINGDLAEADQVCSSESLYEEEVHTTSTVQQADQRRDEETVWISDEEVEILSTNGNTSNGTEGKH</sequence>
<feature type="coiled-coil region" evidence="1">
    <location>
        <begin position="341"/>
        <end position="382"/>
    </location>
</feature>
<dbReference type="PANTHER" id="PTHR14164">
    <property type="entry name" value="PERICENTRIOLAR MATERIAL 1-RELATED"/>
    <property type="match status" value="1"/>
</dbReference>
<feature type="compositionally biased region" description="Low complexity" evidence="2">
    <location>
        <begin position="1"/>
        <end position="10"/>
    </location>
</feature>
<feature type="region of interest" description="Disordered" evidence="2">
    <location>
        <begin position="514"/>
        <end position="549"/>
    </location>
</feature>
<evidence type="ECO:0000256" key="1">
    <source>
        <dbReference type="SAM" id="Coils"/>
    </source>
</evidence>
<dbReference type="GO" id="GO:0034451">
    <property type="term" value="C:centriolar satellite"/>
    <property type="evidence" value="ECO:0007669"/>
    <property type="project" value="TreeGrafter"/>
</dbReference>
<dbReference type="PANTHER" id="PTHR14164:SF12">
    <property type="entry name" value="PERICENTRIOLAR MATERIAL 1 PROTEIN"/>
    <property type="match status" value="1"/>
</dbReference>
<feature type="region of interest" description="Disordered" evidence="2">
    <location>
        <begin position="570"/>
        <end position="604"/>
    </location>
</feature>
<dbReference type="GO" id="GO:0016301">
    <property type="term" value="F:kinase activity"/>
    <property type="evidence" value="ECO:0007669"/>
    <property type="project" value="UniProtKB-KW"/>
</dbReference>
<evidence type="ECO:0000313" key="4">
    <source>
        <dbReference type="EMBL" id="JAV07827.1"/>
    </source>
</evidence>
<name>A0A1L8DN79_9DIPT</name>
<dbReference type="GO" id="GO:0036064">
    <property type="term" value="C:ciliary basal body"/>
    <property type="evidence" value="ECO:0007669"/>
    <property type="project" value="TreeGrafter"/>
</dbReference>
<feature type="coiled-coil region" evidence="1">
    <location>
        <begin position="250"/>
        <end position="294"/>
    </location>
</feature>
<dbReference type="InterPro" id="IPR031446">
    <property type="entry name" value="PCM1_C"/>
</dbReference>
<keyword evidence="4" id="KW-0418">Kinase</keyword>
<evidence type="ECO:0000256" key="2">
    <source>
        <dbReference type="SAM" id="MobiDB-lite"/>
    </source>
</evidence>
<feature type="compositionally biased region" description="Polar residues" evidence="2">
    <location>
        <begin position="1028"/>
        <end position="1039"/>
    </location>
</feature>
<feature type="region of interest" description="Disordered" evidence="2">
    <location>
        <begin position="1168"/>
        <end position="1199"/>
    </location>
</feature>
<evidence type="ECO:0000259" key="3">
    <source>
        <dbReference type="Pfam" id="PF15717"/>
    </source>
</evidence>
<feature type="compositionally biased region" description="Polar residues" evidence="2">
    <location>
        <begin position="527"/>
        <end position="537"/>
    </location>
</feature>
<accession>A0A1L8DN79</accession>
<feature type="compositionally biased region" description="Basic and acidic residues" evidence="2">
    <location>
        <begin position="514"/>
        <end position="526"/>
    </location>
</feature>
<dbReference type="InterPro" id="IPR024138">
    <property type="entry name" value="Pericentriolar_Pcm1"/>
</dbReference>
<feature type="region of interest" description="Disordered" evidence="2">
    <location>
        <begin position="1"/>
        <end position="35"/>
    </location>
</feature>
<dbReference type="GO" id="GO:0034454">
    <property type="term" value="P:microtubule anchoring at centrosome"/>
    <property type="evidence" value="ECO:0007669"/>
    <property type="project" value="InterPro"/>
</dbReference>
<feature type="domain" description="Pericentriolar material 1 protein C-terminal" evidence="3">
    <location>
        <begin position="1082"/>
        <end position="1152"/>
    </location>
</feature>
<dbReference type="GO" id="GO:0071539">
    <property type="term" value="P:protein localization to centrosome"/>
    <property type="evidence" value="ECO:0007669"/>
    <property type="project" value="InterPro"/>
</dbReference>
<organism evidence="4">
    <name type="scientific">Nyssomyia neivai</name>
    <dbReference type="NCBI Taxonomy" id="330878"/>
    <lineage>
        <taxon>Eukaryota</taxon>
        <taxon>Metazoa</taxon>
        <taxon>Ecdysozoa</taxon>
        <taxon>Arthropoda</taxon>
        <taxon>Hexapoda</taxon>
        <taxon>Insecta</taxon>
        <taxon>Pterygota</taxon>
        <taxon>Neoptera</taxon>
        <taxon>Endopterygota</taxon>
        <taxon>Diptera</taxon>
        <taxon>Nematocera</taxon>
        <taxon>Psychodoidea</taxon>
        <taxon>Psychodidae</taxon>
        <taxon>Nyssomyia</taxon>
    </lineage>
</organism>
<feature type="compositionally biased region" description="Polar residues" evidence="2">
    <location>
        <begin position="576"/>
        <end position="586"/>
    </location>
</feature>
<dbReference type="Pfam" id="PF15717">
    <property type="entry name" value="PCM1_C"/>
    <property type="match status" value="1"/>
</dbReference>
<feature type="region of interest" description="Disordered" evidence="2">
    <location>
        <begin position="223"/>
        <end position="244"/>
    </location>
</feature>
<feature type="compositionally biased region" description="Polar residues" evidence="2">
    <location>
        <begin position="1184"/>
        <end position="1193"/>
    </location>
</feature>
<feature type="compositionally biased region" description="Polar residues" evidence="2">
    <location>
        <begin position="1069"/>
        <end position="1078"/>
    </location>
</feature>
<keyword evidence="4" id="KW-0808">Transferase</keyword>
<reference evidence="4" key="1">
    <citation type="submission" date="2016-12" db="EMBL/GenBank/DDBJ databases">
        <title>An insight into the sialome and mialome of the sand fly, Nyssomyia neivai.</title>
        <authorList>
            <person name="Sebastian V."/>
            <person name="Goulart T.M."/>
            <person name="Oliveira W."/>
            <person name="Calvo E."/>
            <person name="Oliveira L.F."/>
            <person name="Pinto M.C."/>
            <person name="Rosselino A.M."/>
            <person name="Ribeiro J.M."/>
        </authorList>
    </citation>
    <scope>NUCLEOTIDE SEQUENCE</scope>
</reference>